<evidence type="ECO:0000313" key="1">
    <source>
        <dbReference type="EMBL" id="CAD6500435.1"/>
    </source>
</evidence>
<evidence type="ECO:0000313" key="2">
    <source>
        <dbReference type="Proteomes" id="UP000683417"/>
    </source>
</evidence>
<dbReference type="EMBL" id="CAJHIT010000003">
    <property type="protein sequence ID" value="CAD6500435.1"/>
    <property type="molecule type" value="Genomic_DNA"/>
</dbReference>
<proteinExistence type="predicted"/>
<organism evidence="1 2">
    <name type="scientific">Blumeria graminis f. sp. triticale</name>
    <dbReference type="NCBI Taxonomy" id="1689686"/>
    <lineage>
        <taxon>Eukaryota</taxon>
        <taxon>Fungi</taxon>
        <taxon>Dikarya</taxon>
        <taxon>Ascomycota</taxon>
        <taxon>Pezizomycotina</taxon>
        <taxon>Leotiomycetes</taxon>
        <taxon>Erysiphales</taxon>
        <taxon>Erysiphaceae</taxon>
        <taxon>Blumeria</taxon>
    </lineage>
</organism>
<protein>
    <submittedName>
        <fullName evidence="1">BgTH12-07612</fullName>
    </submittedName>
</protein>
<gene>
    <name evidence="1" type="ORF">BGTH12_LOCUS1793</name>
</gene>
<reference evidence="1" key="1">
    <citation type="submission" date="2020-10" db="EMBL/GenBank/DDBJ databases">
        <authorList>
            <person name="Muller C M."/>
        </authorList>
    </citation>
    <scope>NUCLEOTIDE SEQUENCE</scope>
    <source>
        <strain evidence="1">THUN-12</strain>
    </source>
</reference>
<dbReference type="AlphaFoldDB" id="A0A9W4GE25"/>
<sequence length="25" mass="2886">MVTLLKSEELSEWPQTKEINLPDQG</sequence>
<dbReference type="Proteomes" id="UP000683417">
    <property type="component" value="Unassembled WGS sequence"/>
</dbReference>
<accession>A0A9W4GE25</accession>
<comment type="caution">
    <text evidence="1">The sequence shown here is derived from an EMBL/GenBank/DDBJ whole genome shotgun (WGS) entry which is preliminary data.</text>
</comment>
<name>A0A9W4GE25_BLUGR</name>